<dbReference type="Proteomes" id="UP000499080">
    <property type="component" value="Unassembled WGS sequence"/>
</dbReference>
<dbReference type="EMBL" id="BGPR01000572">
    <property type="protein sequence ID" value="GBM26916.1"/>
    <property type="molecule type" value="Genomic_DNA"/>
</dbReference>
<name>A0A4Y2EF69_ARAVE</name>
<evidence type="ECO:0000313" key="2">
    <source>
        <dbReference type="Proteomes" id="UP000499080"/>
    </source>
</evidence>
<keyword evidence="2" id="KW-1185">Reference proteome</keyword>
<organism evidence="1 2">
    <name type="scientific">Araneus ventricosus</name>
    <name type="common">Orbweaver spider</name>
    <name type="synonym">Epeira ventricosa</name>
    <dbReference type="NCBI Taxonomy" id="182803"/>
    <lineage>
        <taxon>Eukaryota</taxon>
        <taxon>Metazoa</taxon>
        <taxon>Ecdysozoa</taxon>
        <taxon>Arthropoda</taxon>
        <taxon>Chelicerata</taxon>
        <taxon>Arachnida</taxon>
        <taxon>Araneae</taxon>
        <taxon>Araneomorphae</taxon>
        <taxon>Entelegynae</taxon>
        <taxon>Araneoidea</taxon>
        <taxon>Araneidae</taxon>
        <taxon>Araneus</taxon>
    </lineage>
</organism>
<accession>A0A4Y2EF69</accession>
<proteinExistence type="predicted"/>
<comment type="caution">
    <text evidence="1">The sequence shown here is derived from an EMBL/GenBank/DDBJ whole genome shotgun (WGS) entry which is preliminary data.</text>
</comment>
<sequence>MLWKIPEPESPLETLAPRQWEKRFTLERFSKHLVRIRNGPFVKPCTQPSGTEAESLQDANMTGMASIHTYMINIKCTARRGEVSSSRTESSRFQTRFH</sequence>
<reference evidence="1 2" key="1">
    <citation type="journal article" date="2019" name="Sci. Rep.">
        <title>Orb-weaving spider Araneus ventricosus genome elucidates the spidroin gene catalogue.</title>
        <authorList>
            <person name="Kono N."/>
            <person name="Nakamura H."/>
            <person name="Ohtoshi R."/>
            <person name="Moran D.A.P."/>
            <person name="Shinohara A."/>
            <person name="Yoshida Y."/>
            <person name="Fujiwara M."/>
            <person name="Mori M."/>
            <person name="Tomita M."/>
            <person name="Arakawa K."/>
        </authorList>
    </citation>
    <scope>NUCLEOTIDE SEQUENCE [LARGE SCALE GENOMIC DNA]</scope>
</reference>
<protein>
    <submittedName>
        <fullName evidence="1">Uncharacterized protein</fullName>
    </submittedName>
</protein>
<evidence type="ECO:0000313" key="1">
    <source>
        <dbReference type="EMBL" id="GBM26916.1"/>
    </source>
</evidence>
<gene>
    <name evidence="1" type="ORF">AVEN_264763_1</name>
</gene>
<dbReference type="AlphaFoldDB" id="A0A4Y2EF69"/>